<evidence type="ECO:0000313" key="1">
    <source>
        <dbReference type="Ensembl" id="ENSAPLP00000017851.1"/>
    </source>
</evidence>
<sequence>MHITYIFFKITDQLASLTFYFSPLACQQYHQSAISPQKKRFCTSLFDNTRDSCVTFPPPRLSPHFPCTSNPHSQPIQVFQSASHARRMGRK</sequence>
<dbReference type="Ensembl" id="ENSAPLT00000017260.1">
    <property type="protein sequence ID" value="ENSAPLP00000017851.1"/>
    <property type="gene ID" value="ENSAPLG00000022582.1"/>
</dbReference>
<organism evidence="1 2">
    <name type="scientific">Anas platyrhynchos platyrhynchos</name>
    <name type="common">Northern mallard</name>
    <dbReference type="NCBI Taxonomy" id="8840"/>
    <lineage>
        <taxon>Eukaryota</taxon>
        <taxon>Metazoa</taxon>
        <taxon>Chordata</taxon>
        <taxon>Craniata</taxon>
        <taxon>Vertebrata</taxon>
        <taxon>Euteleostomi</taxon>
        <taxon>Archelosauria</taxon>
        <taxon>Archosauria</taxon>
        <taxon>Dinosauria</taxon>
        <taxon>Saurischia</taxon>
        <taxon>Theropoda</taxon>
        <taxon>Coelurosauria</taxon>
        <taxon>Aves</taxon>
        <taxon>Neognathae</taxon>
        <taxon>Galloanserae</taxon>
        <taxon>Anseriformes</taxon>
        <taxon>Anatidae</taxon>
        <taxon>Anatinae</taxon>
        <taxon>Anas</taxon>
    </lineage>
</organism>
<accession>A0A493SW84</accession>
<reference evidence="1 2" key="1">
    <citation type="submission" date="2017-10" db="EMBL/GenBank/DDBJ databases">
        <title>A new Pekin duck reference genome.</title>
        <authorList>
            <person name="Hou Z.-C."/>
            <person name="Zhou Z.-K."/>
            <person name="Zhu F."/>
            <person name="Hou S.-S."/>
        </authorList>
    </citation>
    <scope>NUCLEOTIDE SEQUENCE [LARGE SCALE GENOMIC DNA]</scope>
</reference>
<proteinExistence type="predicted"/>
<keyword evidence="2" id="KW-1185">Reference proteome</keyword>
<evidence type="ECO:0000313" key="2">
    <source>
        <dbReference type="Proteomes" id="UP000016666"/>
    </source>
</evidence>
<protein>
    <submittedName>
        <fullName evidence="1">Uncharacterized protein</fullName>
    </submittedName>
</protein>
<dbReference type="Proteomes" id="UP000016666">
    <property type="component" value="Chromosome 2"/>
</dbReference>
<name>A0A493SW84_ANAPP</name>
<reference evidence="1" key="3">
    <citation type="submission" date="2025-09" db="UniProtKB">
        <authorList>
            <consortium name="Ensembl"/>
        </authorList>
    </citation>
    <scope>IDENTIFICATION</scope>
</reference>
<dbReference type="AlphaFoldDB" id="A0A493SW84"/>
<reference evidence="1" key="2">
    <citation type="submission" date="2025-08" db="UniProtKB">
        <authorList>
            <consortium name="Ensembl"/>
        </authorList>
    </citation>
    <scope>IDENTIFICATION</scope>
</reference>